<evidence type="ECO:0000256" key="2">
    <source>
        <dbReference type="SAM" id="MobiDB-lite"/>
    </source>
</evidence>
<evidence type="ECO:0000313" key="3">
    <source>
        <dbReference type="EMBL" id="CDN90104.1"/>
    </source>
</evidence>
<dbReference type="EMBL" id="CCAE010000065">
    <property type="protein sequence ID" value="CDN90104.1"/>
    <property type="molecule type" value="Genomic_DNA"/>
</dbReference>
<reference evidence="4" key="2">
    <citation type="submission" date="2014-11" db="EMBL/GenBank/DDBJ databases">
        <title>Draft genome sequence of Hydrogenophaga intermedia S1.</title>
        <authorList>
            <person name="Gan H.M."/>
            <person name="Chew T.H."/>
            <person name="Stolz A."/>
        </authorList>
    </citation>
    <scope>NUCLEOTIDE SEQUENCE [LARGE SCALE GENOMIC DNA]</scope>
    <source>
        <strain evidence="4">S1</strain>
    </source>
</reference>
<reference evidence="4" key="1">
    <citation type="submission" date="2014-02" db="EMBL/GenBank/DDBJ databases">
        <authorList>
            <person name="Gan H."/>
        </authorList>
    </citation>
    <scope>NUCLEOTIDE SEQUENCE [LARGE SCALE GENOMIC DNA]</scope>
    <source>
        <strain evidence="4">S1</strain>
    </source>
</reference>
<keyword evidence="1" id="KW-0175">Coiled coil</keyword>
<proteinExistence type="predicted"/>
<dbReference type="Proteomes" id="UP000028878">
    <property type="component" value="Unassembled WGS sequence"/>
</dbReference>
<feature type="region of interest" description="Disordered" evidence="2">
    <location>
        <begin position="127"/>
        <end position="166"/>
    </location>
</feature>
<gene>
    <name evidence="3" type="ORF">BN948_04545</name>
</gene>
<organism evidence="3 4">
    <name type="scientific">Hydrogenophaga intermedia</name>
    <dbReference type="NCBI Taxonomy" id="65786"/>
    <lineage>
        <taxon>Bacteria</taxon>
        <taxon>Pseudomonadati</taxon>
        <taxon>Pseudomonadota</taxon>
        <taxon>Betaproteobacteria</taxon>
        <taxon>Burkholderiales</taxon>
        <taxon>Comamonadaceae</taxon>
        <taxon>Hydrogenophaga</taxon>
    </lineage>
</organism>
<evidence type="ECO:0000313" key="4">
    <source>
        <dbReference type="Proteomes" id="UP000028878"/>
    </source>
</evidence>
<evidence type="ECO:0000256" key="1">
    <source>
        <dbReference type="SAM" id="Coils"/>
    </source>
</evidence>
<keyword evidence="4" id="KW-1185">Reference proteome</keyword>
<sequence>MIPSNPTSSVSWSSTAAPVAASVPAVVAVAPSAPAARDTQASLEQGPGRQPKAPARPAVDTAPGEPVRKAADLALQRQAEVELRAQELERVRQRQEVQRETVEQLRQTLRQVWDASASVVEQALQREAEAGRAQDAVSAARSKSLDVYEGPAAARDPAGSHVSQRV</sequence>
<feature type="region of interest" description="Disordered" evidence="2">
    <location>
        <begin position="30"/>
        <end position="66"/>
    </location>
</feature>
<feature type="coiled-coil region" evidence="1">
    <location>
        <begin position="71"/>
        <end position="108"/>
    </location>
</feature>
<accession>A0A1L1PMS4</accession>
<dbReference type="RefSeq" id="WP_009519648.1">
    <property type="nucleotide sequence ID" value="NZ_CCAE010000065.1"/>
</dbReference>
<dbReference type="AlphaFoldDB" id="A0A1L1PMS4"/>
<name>A0A1L1PMS4_HYDIT</name>
<protein>
    <submittedName>
        <fullName evidence="3">Uncharacterized protein</fullName>
    </submittedName>
</protein>